<feature type="binding site" evidence="2">
    <location>
        <begin position="225"/>
        <end position="228"/>
    </location>
    <ligand>
        <name>dihydroxyacetone phosphate</name>
        <dbReference type="ChEBI" id="CHEBI:57642"/>
    </ligand>
</feature>
<proteinExistence type="predicted"/>
<evidence type="ECO:0000313" key="4">
    <source>
        <dbReference type="EMBL" id="QNB46967.1"/>
    </source>
</evidence>
<dbReference type="PANTHER" id="PTHR30304">
    <property type="entry name" value="D-TAGATOSE-1,6-BISPHOSPHATE ALDOLASE"/>
    <property type="match status" value="1"/>
</dbReference>
<feature type="binding site" evidence="3">
    <location>
        <position position="131"/>
    </location>
    <ligand>
        <name>Zn(2+)</name>
        <dbReference type="ChEBI" id="CHEBI:29105"/>
        <label>2</label>
    </ligand>
</feature>
<organism evidence="4 5">
    <name type="scientific">Thermanaerosceptrum fracticalcis</name>
    <dbReference type="NCBI Taxonomy" id="1712410"/>
    <lineage>
        <taxon>Bacteria</taxon>
        <taxon>Bacillati</taxon>
        <taxon>Bacillota</taxon>
        <taxon>Clostridia</taxon>
        <taxon>Eubacteriales</taxon>
        <taxon>Peptococcaceae</taxon>
        <taxon>Thermanaerosceptrum</taxon>
    </lineage>
</organism>
<dbReference type="OrthoDB" id="9803995at2"/>
<feature type="binding site" evidence="3">
    <location>
        <position position="80"/>
    </location>
    <ligand>
        <name>Zn(2+)</name>
        <dbReference type="ChEBI" id="CHEBI:29105"/>
        <label>1</label>
        <note>catalytic</note>
    </ligand>
</feature>
<evidence type="ECO:0000313" key="5">
    <source>
        <dbReference type="Proteomes" id="UP000515847"/>
    </source>
</evidence>
<evidence type="ECO:0000256" key="1">
    <source>
        <dbReference type="PIRSR" id="PIRSR001359-1"/>
    </source>
</evidence>
<keyword evidence="3" id="KW-0479">Metal-binding</keyword>
<dbReference type="InterPro" id="IPR050246">
    <property type="entry name" value="Class_II_FBP_aldolase"/>
</dbReference>
<dbReference type="KEGG" id="tfr:BR63_11975"/>
<sequence length="281" mass="30118">MALVTLKEILQKHDGAVGAFSTYDLYTALGIIQGAEKANLPVIAMLGAPVISKPGNEYIGELLVTLARRARVPVCVFLDHAKDFATCMKAIKLGFSAVMIDGSHLSLAENIEITNKVAEAAHSVGVSVEAEVGALAGLEDGEEVKAAKMTNPEHVSQFLAATEVDALAVSIGNAHGLYKGEPKLDFDLLKNIAGICNVPLVLHGGTGLTLEQFARGVRLGIKKINIGTEVKKTYIEAFIKTHEKNVDAWDMVGVPQACKNEVAAMVQQNLEFFAHKWKELC</sequence>
<evidence type="ECO:0000256" key="2">
    <source>
        <dbReference type="PIRSR" id="PIRSR001359-2"/>
    </source>
</evidence>
<dbReference type="SUPFAM" id="SSF51569">
    <property type="entry name" value="Aldolase"/>
    <property type="match status" value="1"/>
</dbReference>
<feature type="active site" description="Proton donor" evidence="1">
    <location>
        <position position="79"/>
    </location>
</feature>
<feature type="binding site" evidence="3">
    <location>
        <position position="175"/>
    </location>
    <ligand>
        <name>Zn(2+)</name>
        <dbReference type="ChEBI" id="CHEBI:29105"/>
        <label>1</label>
        <note>catalytic</note>
    </ligand>
</feature>
<feature type="binding site" evidence="3">
    <location>
        <position position="203"/>
    </location>
    <ligand>
        <name>Zn(2+)</name>
        <dbReference type="ChEBI" id="CHEBI:29105"/>
        <label>1</label>
        <note>catalytic</note>
    </ligand>
</feature>
<protein>
    <submittedName>
        <fullName evidence="4">Ketose-bisphosphate aldolase</fullName>
    </submittedName>
</protein>
<dbReference type="PIRSF" id="PIRSF001359">
    <property type="entry name" value="F_bP_aldolase_II"/>
    <property type="match status" value="1"/>
</dbReference>
<gene>
    <name evidence="4" type="ORF">BR63_11975</name>
</gene>
<name>A0A7G6E4G3_THEFR</name>
<dbReference type="NCBIfam" id="TIGR00167">
    <property type="entry name" value="cbbA"/>
    <property type="match status" value="1"/>
</dbReference>
<dbReference type="CDD" id="cd00947">
    <property type="entry name" value="TBP_aldolase_IIB"/>
    <property type="match status" value="1"/>
</dbReference>
<keyword evidence="5" id="KW-1185">Reference proteome</keyword>
<reference evidence="4 5" key="1">
    <citation type="journal article" date="2019" name="Front. Microbiol.">
        <title>Thermoanaerosceptrum fracticalcis gen. nov. sp. nov., a Novel Fumarate-Fermenting Microorganism From a Deep Fractured Carbonate Aquifer of the US Great Basin.</title>
        <authorList>
            <person name="Hamilton-Brehm S.D."/>
            <person name="Stewart L.E."/>
            <person name="Zavarin M."/>
            <person name="Caldwell M."/>
            <person name="Lawson P.A."/>
            <person name="Onstott T.C."/>
            <person name="Grzymski J."/>
            <person name="Neveux I."/>
            <person name="Lollar B.S."/>
            <person name="Russell C.E."/>
            <person name="Moser D.P."/>
        </authorList>
    </citation>
    <scope>NUCLEOTIDE SEQUENCE [LARGE SCALE GENOMIC DNA]</scope>
    <source>
        <strain evidence="4 5">DRI-13</strain>
    </source>
</reference>
<dbReference type="Gene3D" id="3.20.20.70">
    <property type="entry name" value="Aldolase class I"/>
    <property type="match status" value="1"/>
</dbReference>
<dbReference type="GO" id="GO:0016832">
    <property type="term" value="F:aldehyde-lyase activity"/>
    <property type="evidence" value="ECO:0007669"/>
    <property type="project" value="InterPro"/>
</dbReference>
<dbReference type="Pfam" id="PF01116">
    <property type="entry name" value="F_bP_aldolase"/>
    <property type="match status" value="1"/>
</dbReference>
<dbReference type="GO" id="GO:0005975">
    <property type="term" value="P:carbohydrate metabolic process"/>
    <property type="evidence" value="ECO:0007669"/>
    <property type="project" value="InterPro"/>
</dbReference>
<keyword evidence="3" id="KW-0862">Zinc</keyword>
<feature type="binding site" evidence="3">
    <location>
        <position position="101"/>
    </location>
    <ligand>
        <name>Zn(2+)</name>
        <dbReference type="ChEBI" id="CHEBI:29105"/>
        <label>2</label>
    </ligand>
</feature>
<dbReference type="EMBL" id="CP045798">
    <property type="protein sequence ID" value="QNB46967.1"/>
    <property type="molecule type" value="Genomic_DNA"/>
</dbReference>
<dbReference type="InterPro" id="IPR000771">
    <property type="entry name" value="FBA_II"/>
</dbReference>
<accession>A0A7G6E4G3</accession>
<feature type="binding site" evidence="2">
    <location>
        <position position="176"/>
    </location>
    <ligand>
        <name>dihydroxyacetone phosphate</name>
        <dbReference type="ChEBI" id="CHEBI:57642"/>
    </ligand>
</feature>
<dbReference type="PANTHER" id="PTHR30304:SF0">
    <property type="entry name" value="D-TAGATOSE-1,6-BISPHOSPHATE ALDOLASE SUBUNIT GATY-RELATED"/>
    <property type="match status" value="1"/>
</dbReference>
<dbReference type="Proteomes" id="UP000515847">
    <property type="component" value="Chromosome"/>
</dbReference>
<dbReference type="InterPro" id="IPR013785">
    <property type="entry name" value="Aldolase_TIM"/>
</dbReference>
<dbReference type="AlphaFoldDB" id="A0A7G6E4G3"/>
<comment type="cofactor">
    <cofactor evidence="3">
        <name>Zn(2+)</name>
        <dbReference type="ChEBI" id="CHEBI:29105"/>
    </cofactor>
    <text evidence="3">Binds 2 Zn(2+) ions per subunit. One is catalytic and the other provides a structural contribution.</text>
</comment>
<dbReference type="RefSeq" id="WP_034420404.1">
    <property type="nucleotide sequence ID" value="NZ_CP045798.1"/>
</dbReference>
<feature type="binding site" evidence="2">
    <location>
        <begin position="204"/>
        <end position="206"/>
    </location>
    <ligand>
        <name>dihydroxyacetone phosphate</name>
        <dbReference type="ChEBI" id="CHEBI:57642"/>
    </ligand>
</feature>
<dbReference type="GO" id="GO:0008270">
    <property type="term" value="F:zinc ion binding"/>
    <property type="evidence" value="ECO:0007669"/>
    <property type="project" value="InterPro"/>
</dbReference>
<evidence type="ECO:0000256" key="3">
    <source>
        <dbReference type="PIRSR" id="PIRSR001359-3"/>
    </source>
</evidence>